<proteinExistence type="predicted"/>
<reference evidence="3" key="1">
    <citation type="journal article" date="2015" name="Genome Announc.">
        <title>Draft genome sequence of the cellulolytic fungus Chaetomium globosum.</title>
        <authorList>
            <person name="Cuomo C.A."/>
            <person name="Untereiner W.A."/>
            <person name="Ma L.-J."/>
            <person name="Grabherr M."/>
            <person name="Birren B.W."/>
        </authorList>
    </citation>
    <scope>NUCLEOTIDE SEQUENCE [LARGE SCALE GENOMIC DNA]</scope>
    <source>
        <strain evidence="3">ATCC 6205 / CBS 148.51 / DSM 1962 / NBRC 6347 / NRRL 1970</strain>
    </source>
</reference>
<gene>
    <name evidence="2" type="ORF">CHGG_03721</name>
</gene>
<dbReference type="RefSeq" id="XP_001222935.1">
    <property type="nucleotide sequence ID" value="XM_001222934.1"/>
</dbReference>
<evidence type="ECO:0000256" key="1">
    <source>
        <dbReference type="SAM" id="MobiDB-lite"/>
    </source>
</evidence>
<dbReference type="VEuPathDB" id="FungiDB:CHGG_03721"/>
<evidence type="ECO:0000313" key="2">
    <source>
        <dbReference type="EMBL" id="EAQ87102.1"/>
    </source>
</evidence>
<sequence length="105" mass="10993">MSAVDLTPQPQSWPSCCSISAVQVALCCSPERCKTSWLLGLAGFEAPRIGPGEVSLLVKAELKGPMEGCWLWAFLLRSGEPTGPPANGRATTGKRHGACHAEGAT</sequence>
<dbReference type="AlphaFoldDB" id="Q2H3C5"/>
<dbReference type="GeneID" id="4392155"/>
<feature type="region of interest" description="Disordered" evidence="1">
    <location>
        <begin position="82"/>
        <end position="105"/>
    </location>
</feature>
<organism evidence="2 3">
    <name type="scientific">Chaetomium globosum (strain ATCC 6205 / CBS 148.51 / DSM 1962 / NBRC 6347 / NRRL 1970)</name>
    <name type="common">Soil fungus</name>
    <dbReference type="NCBI Taxonomy" id="306901"/>
    <lineage>
        <taxon>Eukaryota</taxon>
        <taxon>Fungi</taxon>
        <taxon>Dikarya</taxon>
        <taxon>Ascomycota</taxon>
        <taxon>Pezizomycotina</taxon>
        <taxon>Sordariomycetes</taxon>
        <taxon>Sordariomycetidae</taxon>
        <taxon>Sordariales</taxon>
        <taxon>Chaetomiaceae</taxon>
        <taxon>Chaetomium</taxon>
    </lineage>
</organism>
<dbReference type="EMBL" id="CH408032">
    <property type="protein sequence ID" value="EAQ87102.1"/>
    <property type="molecule type" value="Genomic_DNA"/>
</dbReference>
<protein>
    <submittedName>
        <fullName evidence="2">Uncharacterized protein</fullName>
    </submittedName>
</protein>
<keyword evidence="3" id="KW-1185">Reference proteome</keyword>
<dbReference type="InParanoid" id="Q2H3C5"/>
<dbReference type="Proteomes" id="UP000001056">
    <property type="component" value="Unassembled WGS sequence"/>
</dbReference>
<name>Q2H3C5_CHAGB</name>
<accession>Q2H3C5</accession>
<dbReference type="HOGENOM" id="CLU_2236306_0_0_1"/>
<evidence type="ECO:0000313" key="3">
    <source>
        <dbReference type="Proteomes" id="UP000001056"/>
    </source>
</evidence>